<evidence type="ECO:0000313" key="1">
    <source>
        <dbReference type="EMBL" id="CAG9328839.1"/>
    </source>
</evidence>
<comment type="caution">
    <text evidence="1">The sequence shown here is derived from an EMBL/GenBank/DDBJ whole genome shotgun (WGS) entry which is preliminary data.</text>
</comment>
<keyword evidence="2" id="KW-1185">Reference proteome</keyword>
<reference evidence="1" key="1">
    <citation type="submission" date="2021-09" db="EMBL/GenBank/DDBJ databases">
        <authorList>
            <consortium name="AG Swart"/>
            <person name="Singh M."/>
            <person name="Singh A."/>
            <person name="Seah K."/>
            <person name="Emmerich C."/>
        </authorList>
    </citation>
    <scope>NUCLEOTIDE SEQUENCE</scope>
    <source>
        <strain evidence="1">ATCC30299</strain>
    </source>
</reference>
<name>A0AAU9JUP2_9CILI</name>
<evidence type="ECO:0000313" key="2">
    <source>
        <dbReference type="Proteomes" id="UP001162131"/>
    </source>
</evidence>
<sequence>MAEEAIESFRKRNKDFLLGVMKENNSDPTLIEFLEKIDIKNMPSWDLNENVVEFSEPIYQLIYQYVKDKVNEKRLLSKLRVHK</sequence>
<dbReference type="AlphaFoldDB" id="A0AAU9JUP2"/>
<proteinExistence type="predicted"/>
<gene>
    <name evidence="1" type="ORF">BSTOLATCC_MIC46829</name>
</gene>
<dbReference type="EMBL" id="CAJZBQ010000046">
    <property type="protein sequence ID" value="CAG9328839.1"/>
    <property type="molecule type" value="Genomic_DNA"/>
</dbReference>
<accession>A0AAU9JUP2</accession>
<organism evidence="1 2">
    <name type="scientific">Blepharisma stoltei</name>
    <dbReference type="NCBI Taxonomy" id="1481888"/>
    <lineage>
        <taxon>Eukaryota</taxon>
        <taxon>Sar</taxon>
        <taxon>Alveolata</taxon>
        <taxon>Ciliophora</taxon>
        <taxon>Postciliodesmatophora</taxon>
        <taxon>Heterotrichea</taxon>
        <taxon>Heterotrichida</taxon>
        <taxon>Blepharismidae</taxon>
        <taxon>Blepharisma</taxon>
    </lineage>
</organism>
<dbReference type="Proteomes" id="UP001162131">
    <property type="component" value="Unassembled WGS sequence"/>
</dbReference>
<protein>
    <submittedName>
        <fullName evidence="1">Uncharacterized protein</fullName>
    </submittedName>
</protein>